<name>A0A9F2MVV7_PYTBI</name>
<organism evidence="15 16">
    <name type="scientific">Python bivittatus</name>
    <name type="common">Burmese python</name>
    <name type="synonym">Python molurus bivittatus</name>
    <dbReference type="NCBI Taxonomy" id="176946"/>
    <lineage>
        <taxon>Eukaryota</taxon>
        <taxon>Metazoa</taxon>
        <taxon>Chordata</taxon>
        <taxon>Craniata</taxon>
        <taxon>Vertebrata</taxon>
        <taxon>Euteleostomi</taxon>
        <taxon>Lepidosauria</taxon>
        <taxon>Squamata</taxon>
        <taxon>Bifurcata</taxon>
        <taxon>Unidentata</taxon>
        <taxon>Episquamata</taxon>
        <taxon>Toxicofera</taxon>
        <taxon>Serpentes</taxon>
        <taxon>Henophidia</taxon>
        <taxon>Pythonidae</taxon>
        <taxon>Python</taxon>
    </lineage>
</organism>
<dbReference type="Gene3D" id="1.20.120.1750">
    <property type="match status" value="1"/>
</dbReference>
<proteinExistence type="predicted"/>
<dbReference type="GeneID" id="103064329"/>
<dbReference type="OrthoDB" id="1431934at2759"/>
<keyword evidence="12" id="KW-1133">Transmembrane helix</keyword>
<keyword evidence="8" id="KW-0833">Ubl conjugation pathway</keyword>
<keyword evidence="12" id="KW-0812">Transmembrane</keyword>
<dbReference type="CDD" id="cd20355">
    <property type="entry name" value="Rcat_RBR_RNF19"/>
    <property type="match status" value="1"/>
</dbReference>
<evidence type="ECO:0000256" key="12">
    <source>
        <dbReference type="SAM" id="Phobius"/>
    </source>
</evidence>
<dbReference type="InterPro" id="IPR044066">
    <property type="entry name" value="TRIAD_supradom"/>
</dbReference>
<dbReference type="RefSeq" id="XP_007420930.1">
    <property type="nucleotide sequence ID" value="XM_007420868.3"/>
</dbReference>
<evidence type="ECO:0000256" key="10">
    <source>
        <dbReference type="PROSITE-ProRule" id="PRU00175"/>
    </source>
</evidence>
<dbReference type="SUPFAM" id="SSF57850">
    <property type="entry name" value="RING/U-box"/>
    <property type="match status" value="3"/>
</dbReference>
<dbReference type="InterPro" id="IPR031127">
    <property type="entry name" value="E3_UB_ligase_RBR"/>
</dbReference>
<reference evidence="16" key="1">
    <citation type="submission" date="2025-08" db="UniProtKB">
        <authorList>
            <consortium name="RefSeq"/>
        </authorList>
    </citation>
    <scope>IDENTIFICATION</scope>
    <source>
        <tissue evidence="16">Liver</tissue>
    </source>
</reference>
<feature type="compositionally biased region" description="Basic and acidic residues" evidence="11">
    <location>
        <begin position="27"/>
        <end position="39"/>
    </location>
</feature>
<keyword evidence="7 10" id="KW-0863">Zinc-finger</keyword>
<keyword evidence="15" id="KW-1185">Reference proteome</keyword>
<feature type="region of interest" description="Disordered" evidence="11">
    <location>
        <begin position="384"/>
        <end position="408"/>
    </location>
</feature>
<evidence type="ECO:0000256" key="9">
    <source>
        <dbReference type="ARBA" id="ARBA00022833"/>
    </source>
</evidence>
<evidence type="ECO:0000256" key="11">
    <source>
        <dbReference type="SAM" id="MobiDB-lite"/>
    </source>
</evidence>
<dbReference type="InterPro" id="IPR001841">
    <property type="entry name" value="Znf_RING"/>
</dbReference>
<comment type="pathway">
    <text evidence="2">Protein modification; protein ubiquitination.</text>
</comment>
<evidence type="ECO:0000313" key="16">
    <source>
        <dbReference type="RefSeq" id="XP_007420930.1"/>
    </source>
</evidence>
<gene>
    <name evidence="16" type="primary">LOC103064329</name>
</gene>
<keyword evidence="6" id="KW-0677">Repeat</keyword>
<keyword evidence="12" id="KW-0472">Membrane</keyword>
<dbReference type="EC" id="2.3.2.31" evidence="3"/>
<protein>
    <recommendedName>
        <fullName evidence="3">RBR-type E3 ubiquitin transferase</fullName>
        <ecNumber evidence="3">2.3.2.31</ecNumber>
    </recommendedName>
</protein>
<feature type="transmembrane region" description="Helical" evidence="12">
    <location>
        <begin position="293"/>
        <end position="325"/>
    </location>
</feature>
<dbReference type="FunFam" id="3.30.40.10:FF:000424">
    <property type="entry name" value="RBR-type E3 ubiquitin transferase"/>
    <property type="match status" value="1"/>
</dbReference>
<comment type="catalytic activity">
    <reaction evidence="1">
        <text>[E2 ubiquitin-conjugating enzyme]-S-ubiquitinyl-L-cysteine + [acceptor protein]-L-lysine = [E2 ubiquitin-conjugating enzyme]-L-cysteine + [acceptor protein]-N(6)-ubiquitinyl-L-lysine.</text>
        <dbReference type="EC" id="2.3.2.31"/>
    </reaction>
</comment>
<evidence type="ECO:0000256" key="7">
    <source>
        <dbReference type="ARBA" id="ARBA00022771"/>
    </source>
</evidence>
<dbReference type="InterPro" id="IPR013083">
    <property type="entry name" value="Znf_RING/FYVE/PHD"/>
</dbReference>
<dbReference type="FunFam" id="2.20.25.20:FF:000004">
    <property type="entry name" value="RBR-type E3 ubiquitin transferase"/>
    <property type="match status" value="1"/>
</dbReference>
<feature type="domain" description="RING-type" evidence="14">
    <location>
        <begin position="59"/>
        <end position="283"/>
    </location>
</feature>
<feature type="transmembrane region" description="Helical" evidence="12">
    <location>
        <begin position="346"/>
        <end position="368"/>
    </location>
</feature>
<evidence type="ECO:0000256" key="6">
    <source>
        <dbReference type="ARBA" id="ARBA00022737"/>
    </source>
</evidence>
<dbReference type="PROSITE" id="PS50089">
    <property type="entry name" value="ZF_RING_2"/>
    <property type="match status" value="1"/>
</dbReference>
<evidence type="ECO:0000256" key="4">
    <source>
        <dbReference type="ARBA" id="ARBA00022679"/>
    </source>
</evidence>
<dbReference type="GO" id="GO:0016567">
    <property type="term" value="P:protein ubiquitination"/>
    <property type="evidence" value="ECO:0007669"/>
    <property type="project" value="InterPro"/>
</dbReference>
<feature type="compositionally biased region" description="Basic and acidic residues" evidence="11">
    <location>
        <begin position="396"/>
        <end position="406"/>
    </location>
</feature>
<dbReference type="GO" id="GO:0061630">
    <property type="term" value="F:ubiquitin protein ligase activity"/>
    <property type="evidence" value="ECO:0007669"/>
    <property type="project" value="UniProtKB-EC"/>
</dbReference>
<feature type="domain" description="RING-type" evidence="13">
    <location>
        <begin position="63"/>
        <end position="110"/>
    </location>
</feature>
<evidence type="ECO:0000313" key="15">
    <source>
        <dbReference type="Proteomes" id="UP000695026"/>
    </source>
</evidence>
<dbReference type="Proteomes" id="UP000695026">
    <property type="component" value="Unplaced"/>
</dbReference>
<keyword evidence="9" id="KW-0862">Zinc</keyword>
<dbReference type="PANTHER" id="PTHR11685">
    <property type="entry name" value="RBR FAMILY RING FINGER AND IBR DOMAIN-CONTAINING"/>
    <property type="match status" value="1"/>
</dbReference>
<dbReference type="GO" id="GO:0008270">
    <property type="term" value="F:zinc ion binding"/>
    <property type="evidence" value="ECO:0007669"/>
    <property type="project" value="UniProtKB-KW"/>
</dbReference>
<dbReference type="AlphaFoldDB" id="A0A9F2MVV7"/>
<evidence type="ECO:0000256" key="8">
    <source>
        <dbReference type="ARBA" id="ARBA00022786"/>
    </source>
</evidence>
<dbReference type="Gene3D" id="3.30.40.10">
    <property type="entry name" value="Zinc/RING finger domain, C3HC4 (zinc finger)"/>
    <property type="match status" value="1"/>
</dbReference>
<keyword evidence="4" id="KW-0808">Transferase</keyword>
<dbReference type="InterPro" id="IPR002867">
    <property type="entry name" value="IBR_dom"/>
</dbReference>
<evidence type="ECO:0000256" key="3">
    <source>
        <dbReference type="ARBA" id="ARBA00012251"/>
    </source>
</evidence>
<evidence type="ECO:0000259" key="13">
    <source>
        <dbReference type="PROSITE" id="PS50089"/>
    </source>
</evidence>
<evidence type="ECO:0000256" key="1">
    <source>
        <dbReference type="ARBA" id="ARBA00001798"/>
    </source>
</evidence>
<dbReference type="SMART" id="SM00184">
    <property type="entry name" value="RING"/>
    <property type="match status" value="2"/>
</dbReference>
<dbReference type="PROSITE" id="PS51873">
    <property type="entry name" value="TRIAD"/>
    <property type="match status" value="1"/>
</dbReference>
<accession>A0A9F2MVV7</accession>
<evidence type="ECO:0000259" key="14">
    <source>
        <dbReference type="PROSITE" id="PS51873"/>
    </source>
</evidence>
<dbReference type="Pfam" id="PF01485">
    <property type="entry name" value="IBR"/>
    <property type="match status" value="2"/>
</dbReference>
<dbReference type="SMART" id="SM00647">
    <property type="entry name" value="IBR"/>
    <property type="match status" value="2"/>
</dbReference>
<sequence length="482" mass="52560">MKRPKVGPSSLGVMSLFGRKPQAPSEPHGKLEGPPLDRAEETRVALMLPEEEEEEEKENFVECPLCLLAQPPAAFPALSSCAHLSCLTCLQQYLRIEISESRVQLACPHCPALLQPAEIHQLLPEAGLRDKYEEYLLRRLLVADPGTRWCPAPDCSYAVIAYGCAECPRLVCGRQDCKTEFCYHCRQPWHPNSSCEQAWREWKQQSPLGAMELSTQLIWKEEAAHNPDAIKVCPRCGAFIMKINDGSCNRMNCTVCGCLFCWLCMQEITDVHFLSPSGCTFWGKKPWSGTRKLLWQLGMVLGAPMVISLVAGIAVPVITLGIPIYTGKKVLSHGRKSKLSGCQQCLSVASSILLSLFVSPVITAVTVVNELLAVLPTPMVPEKGASASIPHSSNSQREEPCQKDRNSQSASTVALAGSMLSEAQETSHRDGLNMVEVEVEIEAQPQAACEHSLCSAASGHSFSADSLTYTSDGCSLAGVMTE</sequence>
<evidence type="ECO:0000256" key="2">
    <source>
        <dbReference type="ARBA" id="ARBA00004906"/>
    </source>
</evidence>
<evidence type="ECO:0000256" key="5">
    <source>
        <dbReference type="ARBA" id="ARBA00022723"/>
    </source>
</evidence>
<dbReference type="CDD" id="cd20338">
    <property type="entry name" value="BRcat_RBR_RNF19"/>
    <property type="match status" value="1"/>
</dbReference>
<feature type="region of interest" description="Disordered" evidence="11">
    <location>
        <begin position="1"/>
        <end position="39"/>
    </location>
</feature>
<keyword evidence="5" id="KW-0479">Metal-binding</keyword>